<dbReference type="Proteomes" id="UP000324222">
    <property type="component" value="Unassembled WGS sequence"/>
</dbReference>
<organism evidence="2 3">
    <name type="scientific">Portunus trituberculatus</name>
    <name type="common">Swimming crab</name>
    <name type="synonym">Neptunus trituberculatus</name>
    <dbReference type="NCBI Taxonomy" id="210409"/>
    <lineage>
        <taxon>Eukaryota</taxon>
        <taxon>Metazoa</taxon>
        <taxon>Ecdysozoa</taxon>
        <taxon>Arthropoda</taxon>
        <taxon>Crustacea</taxon>
        <taxon>Multicrustacea</taxon>
        <taxon>Malacostraca</taxon>
        <taxon>Eumalacostraca</taxon>
        <taxon>Eucarida</taxon>
        <taxon>Decapoda</taxon>
        <taxon>Pleocyemata</taxon>
        <taxon>Brachyura</taxon>
        <taxon>Eubrachyura</taxon>
        <taxon>Portunoidea</taxon>
        <taxon>Portunidae</taxon>
        <taxon>Portuninae</taxon>
        <taxon>Portunus</taxon>
    </lineage>
</organism>
<feature type="compositionally biased region" description="Acidic residues" evidence="1">
    <location>
        <begin position="80"/>
        <end position="89"/>
    </location>
</feature>
<keyword evidence="3" id="KW-1185">Reference proteome</keyword>
<feature type="compositionally biased region" description="Polar residues" evidence="1">
    <location>
        <begin position="41"/>
        <end position="50"/>
    </location>
</feature>
<gene>
    <name evidence="2" type="ORF">E2C01_065809</name>
</gene>
<feature type="region of interest" description="Disordered" evidence="1">
    <location>
        <begin position="1"/>
        <end position="93"/>
    </location>
</feature>
<dbReference type="EMBL" id="VSRR010033059">
    <property type="protein sequence ID" value="MPC71532.1"/>
    <property type="molecule type" value="Genomic_DNA"/>
</dbReference>
<sequence length="109" mass="11916">MGRDASLESAVPKSTDAPPRDHNTPEAEALPHASPRPPRPSVTQGPTATGTPEADRCDPNRTKWRRDAAVASSTGKCESEEREQEEEEEPGRRTCHLVQVCSITLILIF</sequence>
<name>A0A5B7HJV8_PORTR</name>
<protein>
    <submittedName>
        <fullName evidence="2">Uncharacterized protein</fullName>
    </submittedName>
</protein>
<proteinExistence type="predicted"/>
<evidence type="ECO:0000313" key="2">
    <source>
        <dbReference type="EMBL" id="MPC71532.1"/>
    </source>
</evidence>
<accession>A0A5B7HJV8</accession>
<evidence type="ECO:0000313" key="3">
    <source>
        <dbReference type="Proteomes" id="UP000324222"/>
    </source>
</evidence>
<comment type="caution">
    <text evidence="2">The sequence shown here is derived from an EMBL/GenBank/DDBJ whole genome shotgun (WGS) entry which is preliminary data.</text>
</comment>
<dbReference type="AlphaFoldDB" id="A0A5B7HJV8"/>
<evidence type="ECO:0000256" key="1">
    <source>
        <dbReference type="SAM" id="MobiDB-lite"/>
    </source>
</evidence>
<feature type="compositionally biased region" description="Basic and acidic residues" evidence="1">
    <location>
        <begin position="53"/>
        <end position="68"/>
    </location>
</feature>
<reference evidence="2 3" key="1">
    <citation type="submission" date="2019-05" db="EMBL/GenBank/DDBJ databases">
        <title>Another draft genome of Portunus trituberculatus and its Hox gene families provides insights of decapod evolution.</title>
        <authorList>
            <person name="Jeong J.-H."/>
            <person name="Song I."/>
            <person name="Kim S."/>
            <person name="Choi T."/>
            <person name="Kim D."/>
            <person name="Ryu S."/>
            <person name="Kim W."/>
        </authorList>
    </citation>
    <scope>NUCLEOTIDE SEQUENCE [LARGE SCALE GENOMIC DNA]</scope>
    <source>
        <tissue evidence="2">Muscle</tissue>
    </source>
</reference>